<dbReference type="Pfam" id="PF13193">
    <property type="entry name" value="AMP-binding_C"/>
    <property type="match status" value="2"/>
</dbReference>
<dbReference type="Pfam" id="PF00501">
    <property type="entry name" value="AMP-binding"/>
    <property type="match status" value="1"/>
</dbReference>
<gene>
    <name evidence="5" type="ORF">LG632_29785</name>
</gene>
<dbReference type="RefSeq" id="WP_226731042.1">
    <property type="nucleotide sequence ID" value="NZ_JAJAUY010000248.1"/>
</dbReference>
<dbReference type="InterPro" id="IPR025110">
    <property type="entry name" value="AMP-bd_C"/>
</dbReference>
<evidence type="ECO:0000259" key="4">
    <source>
        <dbReference type="PROSITE" id="PS50075"/>
    </source>
</evidence>
<protein>
    <submittedName>
        <fullName evidence="5">Amino acid adenylation domain-containing protein</fullName>
    </submittedName>
</protein>
<dbReference type="NCBIfam" id="TIGR01733">
    <property type="entry name" value="AA-adenyl-dom"/>
    <property type="match status" value="1"/>
</dbReference>
<dbReference type="InterPro" id="IPR045851">
    <property type="entry name" value="AMP-bd_C_sf"/>
</dbReference>
<sequence length="1112" mass="119985">VLVRHTAVAQAAVVVREDRPGDKQIVAYLVPEAGQELPRPAALRSHVAADLPDYMVPAAFVTLDALPVTPNGKLDRKALPAPDLSALAAGRAPRTPQEEILCGLFAEILGLPRVGIDDSFFDLGGHSLQATRLVSRIRTVFDAELPLRSLFVTSTPAGLAALLRTSGSARAAVTAGERPAEVPLSFAQRRLWFLSGFEGSGAGYNIPLALRLTGTLDRAALTAALADVVARHESLRTVFADRDGRPYQVVLAPESARPALDVRTATAADVEQQLAEAAAHTFDLAAEIPLRATLFPLGEGEHVLLLLLHHIAGDGWSLAPLARDLSVAYAARLDGEAPGWEPLPVQYADYTLWQRALLGDEGEDTPEGAAQLDHWRTTLAGLPEELDLPTDRPRPARASYHGDIVPFTLPPQLHAKLSQLSRDSHSSLFMVLQAGLAALLTRLGAGTDIPLGTAVAGRTDESLDQLVGFFVNNLVLRTDTSGDPTFRELLARVRETDLAAYANQDTSFERLVEVLNPGRSLARHPLFQVMLTLQNNERGELALPGLRVAPYTVQTHSSRFDLALELGEKRGDDGTHQGIEGVVEYSTDLFDRGTVEKLVSRYVRLLEAVAADADRSIGRIDVLGPVERHELVMRYNDTETEVAPATLHALIEEQVRRTPEATAVRFADDSLTYRELDEQANRLAHRLVRAGVGPERTVAVSVPRSLDLVVALVAVLKAGGAYLPVDPDYPAERIAYILGHAAPALLLTAGGTDLPGAEGLPRLVLDDEALRAELAGLDACAPAVSVAPASPAYVIYTSGSTGRPKGVLVPHTGIVNRLQWMQDAYGLGADDRVLQKTPAGFDVSVWEFFWPLITGATLVLARPEGHRDPAYLAALIRDAGITTVHFVPSMLQAFLSEPSAADCGTSLRRVICSGEALPAELQSRFFEVCDAALHNLYGPTEASVDVTAWACTPDPERRTVPIGRPVWNTRVYVLDERLRPVPHGVRGELYLAGHQLARGYLGRPDLTADRFVACPFGEPGERMYRTGDLVRWASDGALEYLGRTDHQVKLRGFRIELGEIESVLSAHPGVDHAVVLLREDQPGDQRLVGYVVADGTTAPDLDALRTHAAGAL</sequence>
<dbReference type="Gene3D" id="2.30.38.10">
    <property type="entry name" value="Luciferase, Domain 3"/>
    <property type="match status" value="1"/>
</dbReference>
<comment type="caution">
    <text evidence="5">The sequence shown here is derived from an EMBL/GenBank/DDBJ whole genome shotgun (WGS) entry which is preliminary data.</text>
</comment>
<dbReference type="Gene3D" id="3.30.559.30">
    <property type="entry name" value="Nonribosomal peptide synthetase, condensation domain"/>
    <property type="match status" value="1"/>
</dbReference>
<dbReference type="PROSITE" id="PS00012">
    <property type="entry name" value="PHOSPHOPANTETHEINE"/>
    <property type="match status" value="1"/>
</dbReference>
<accession>A0ABS8BG80</accession>
<dbReference type="CDD" id="cd17646">
    <property type="entry name" value="A_NRPS_AB3403-like"/>
    <property type="match status" value="1"/>
</dbReference>
<dbReference type="Gene3D" id="3.30.300.30">
    <property type="match status" value="2"/>
</dbReference>
<reference evidence="5 6" key="1">
    <citation type="submission" date="2021-10" db="EMBL/GenBank/DDBJ databases">
        <title>Streptomyces sp. strain SMC 277, a novel streptomycete isolated from soil.</title>
        <authorList>
            <person name="Chanama M."/>
        </authorList>
    </citation>
    <scope>NUCLEOTIDE SEQUENCE [LARGE SCALE GENOMIC DNA]</scope>
    <source>
        <strain evidence="5 6">SMC 277</strain>
    </source>
</reference>
<dbReference type="Proteomes" id="UP001199054">
    <property type="component" value="Unassembled WGS sequence"/>
</dbReference>
<dbReference type="Pfam" id="PF00550">
    <property type="entry name" value="PP-binding"/>
    <property type="match status" value="1"/>
</dbReference>
<feature type="non-terminal residue" evidence="5">
    <location>
        <position position="1"/>
    </location>
</feature>
<dbReference type="PROSITE" id="PS50075">
    <property type="entry name" value="CARRIER"/>
    <property type="match status" value="1"/>
</dbReference>
<dbReference type="InterPro" id="IPR036736">
    <property type="entry name" value="ACP-like_sf"/>
</dbReference>
<evidence type="ECO:0000313" key="5">
    <source>
        <dbReference type="EMBL" id="MCB5183533.1"/>
    </source>
</evidence>
<dbReference type="InterPro" id="IPR020806">
    <property type="entry name" value="PKS_PP-bd"/>
</dbReference>
<evidence type="ECO:0000256" key="2">
    <source>
        <dbReference type="ARBA" id="ARBA00022450"/>
    </source>
</evidence>
<dbReference type="SUPFAM" id="SSF52777">
    <property type="entry name" value="CoA-dependent acyltransferases"/>
    <property type="match status" value="2"/>
</dbReference>
<dbReference type="InterPro" id="IPR009081">
    <property type="entry name" value="PP-bd_ACP"/>
</dbReference>
<organism evidence="5 6">
    <name type="scientific">Streptomyces antimicrobicus</name>
    <dbReference type="NCBI Taxonomy" id="2883108"/>
    <lineage>
        <taxon>Bacteria</taxon>
        <taxon>Bacillati</taxon>
        <taxon>Actinomycetota</taxon>
        <taxon>Actinomycetes</taxon>
        <taxon>Kitasatosporales</taxon>
        <taxon>Streptomycetaceae</taxon>
        <taxon>Streptomyces</taxon>
    </lineage>
</organism>
<dbReference type="Gene3D" id="3.40.50.980">
    <property type="match status" value="2"/>
</dbReference>
<dbReference type="EMBL" id="JAJAUY010000248">
    <property type="protein sequence ID" value="MCB5183533.1"/>
    <property type="molecule type" value="Genomic_DNA"/>
</dbReference>
<dbReference type="InterPro" id="IPR006162">
    <property type="entry name" value="Ppantetheine_attach_site"/>
</dbReference>
<dbReference type="InterPro" id="IPR023213">
    <property type="entry name" value="CAT-like_dom_sf"/>
</dbReference>
<dbReference type="InterPro" id="IPR010071">
    <property type="entry name" value="AA_adenyl_dom"/>
</dbReference>
<keyword evidence="3" id="KW-0597">Phosphoprotein</keyword>
<feature type="domain" description="Carrier" evidence="4">
    <location>
        <begin position="92"/>
        <end position="167"/>
    </location>
</feature>
<dbReference type="CDD" id="cd19540">
    <property type="entry name" value="LCL_NRPS-like"/>
    <property type="match status" value="1"/>
</dbReference>
<dbReference type="InterPro" id="IPR020845">
    <property type="entry name" value="AMP-binding_CS"/>
</dbReference>
<dbReference type="SUPFAM" id="SSF56801">
    <property type="entry name" value="Acetyl-CoA synthetase-like"/>
    <property type="match status" value="2"/>
</dbReference>
<dbReference type="Gene3D" id="3.30.559.10">
    <property type="entry name" value="Chloramphenicol acetyltransferase-like domain"/>
    <property type="match status" value="1"/>
</dbReference>
<keyword evidence="6" id="KW-1185">Reference proteome</keyword>
<keyword evidence="2" id="KW-0596">Phosphopantetheine</keyword>
<evidence type="ECO:0000256" key="1">
    <source>
        <dbReference type="ARBA" id="ARBA00001957"/>
    </source>
</evidence>
<name>A0ABS8BG80_9ACTN</name>
<evidence type="ECO:0000313" key="6">
    <source>
        <dbReference type="Proteomes" id="UP001199054"/>
    </source>
</evidence>
<comment type="cofactor">
    <cofactor evidence="1">
        <name>pantetheine 4'-phosphate</name>
        <dbReference type="ChEBI" id="CHEBI:47942"/>
    </cofactor>
</comment>
<evidence type="ECO:0000256" key="3">
    <source>
        <dbReference type="ARBA" id="ARBA00022553"/>
    </source>
</evidence>
<proteinExistence type="predicted"/>
<dbReference type="PANTHER" id="PTHR45527">
    <property type="entry name" value="NONRIBOSOMAL PEPTIDE SYNTHETASE"/>
    <property type="match status" value="1"/>
</dbReference>
<dbReference type="SMART" id="SM00823">
    <property type="entry name" value="PKS_PP"/>
    <property type="match status" value="1"/>
</dbReference>
<dbReference type="InterPro" id="IPR000873">
    <property type="entry name" value="AMP-dep_synth/lig_dom"/>
</dbReference>
<dbReference type="PANTHER" id="PTHR45527:SF1">
    <property type="entry name" value="FATTY ACID SYNTHASE"/>
    <property type="match status" value="1"/>
</dbReference>
<dbReference type="Gene3D" id="1.10.1200.10">
    <property type="entry name" value="ACP-like"/>
    <property type="match status" value="1"/>
</dbReference>
<dbReference type="Pfam" id="PF00668">
    <property type="entry name" value="Condensation"/>
    <property type="match status" value="1"/>
</dbReference>
<dbReference type="PROSITE" id="PS00455">
    <property type="entry name" value="AMP_BINDING"/>
    <property type="match status" value="1"/>
</dbReference>
<dbReference type="SUPFAM" id="SSF47336">
    <property type="entry name" value="ACP-like"/>
    <property type="match status" value="1"/>
</dbReference>
<feature type="non-terminal residue" evidence="5">
    <location>
        <position position="1112"/>
    </location>
</feature>
<dbReference type="InterPro" id="IPR001242">
    <property type="entry name" value="Condensation_dom"/>
</dbReference>